<evidence type="ECO:0000313" key="2">
    <source>
        <dbReference type="EMBL" id="CAI2164922.1"/>
    </source>
</evidence>
<feature type="compositionally biased region" description="Polar residues" evidence="1">
    <location>
        <begin position="330"/>
        <end position="339"/>
    </location>
</feature>
<name>A0A9W4SD68_9GLOM</name>
<feature type="region of interest" description="Disordered" evidence="1">
    <location>
        <begin position="311"/>
        <end position="342"/>
    </location>
</feature>
<gene>
    <name evidence="2" type="ORF">FWILDA_LOCUS1810</name>
</gene>
<sequence length="583" mass="67323">MSYVPSESDAISSLYSLRFYGVNSQTSSLAAMNSFYASITPLKFQNSKEAILHCRQLAREYGFMIKQETSSIKHIYIYCSREGITDSLKKGKQAKRKRISNRCGCKWRIVLFNSIHEGKNQWKFKKSNNPQHVEHNHDLIPENLPVPWPPSALQRIIEYANSGLSTGDIRQLMKQEFPHLPWDERRFYNRLAEERKKIKIRETERRVNETIVLAARVASLACSNQKYTEKVQIVLKQALEDICESSNIDPNTVINISSQEDMTTISLPFSSTSDIVCNYPAGSLAVKNIPAQKKKNLLPPQLQNLFQSQSPSIMDSNSTRFSPKLDLDSTRLQGSSSTLPKHPEFEPIQQLQSQYEQHTQSNVQVPLVSQLNPNELNSFSSSQPILQENFFPHFQKQEQLYDFQPTQINPYSQDDSNQSFMSQEYHGMKFDPHLYYQIPPCEQINEHKQHILAPQTYPQIYSQPQTWEQPSFINYDFTPSLQDTLLRSCPQVFTPPPEEIIKQQLLRYNPTTEFQSDQDLNIPHSIQHMNSNIQSQNQQMFTPQLVENMNYEKAGMARQQATYVQQAIPNTGDQNILFLNPPF</sequence>
<protein>
    <submittedName>
        <fullName evidence="2">11721_t:CDS:1</fullName>
    </submittedName>
</protein>
<dbReference type="OrthoDB" id="5573160at2759"/>
<reference evidence="2" key="1">
    <citation type="submission" date="2022-08" db="EMBL/GenBank/DDBJ databases">
        <authorList>
            <person name="Kallberg Y."/>
            <person name="Tangrot J."/>
            <person name="Rosling A."/>
        </authorList>
    </citation>
    <scope>NUCLEOTIDE SEQUENCE</scope>
    <source>
        <strain evidence="2">Wild A</strain>
    </source>
</reference>
<accession>A0A9W4SD68</accession>
<organism evidence="2 3">
    <name type="scientific">Funneliformis geosporum</name>
    <dbReference type="NCBI Taxonomy" id="1117311"/>
    <lineage>
        <taxon>Eukaryota</taxon>
        <taxon>Fungi</taxon>
        <taxon>Fungi incertae sedis</taxon>
        <taxon>Mucoromycota</taxon>
        <taxon>Glomeromycotina</taxon>
        <taxon>Glomeromycetes</taxon>
        <taxon>Glomerales</taxon>
        <taxon>Glomeraceae</taxon>
        <taxon>Funneliformis</taxon>
    </lineage>
</organism>
<proteinExistence type="predicted"/>
<comment type="caution">
    <text evidence="2">The sequence shown here is derived from an EMBL/GenBank/DDBJ whole genome shotgun (WGS) entry which is preliminary data.</text>
</comment>
<dbReference type="AlphaFoldDB" id="A0A9W4SD68"/>
<keyword evidence="3" id="KW-1185">Reference proteome</keyword>
<evidence type="ECO:0000256" key="1">
    <source>
        <dbReference type="SAM" id="MobiDB-lite"/>
    </source>
</evidence>
<dbReference type="Proteomes" id="UP001153678">
    <property type="component" value="Unassembled WGS sequence"/>
</dbReference>
<dbReference type="EMBL" id="CAMKVN010000185">
    <property type="protein sequence ID" value="CAI2164922.1"/>
    <property type="molecule type" value="Genomic_DNA"/>
</dbReference>
<evidence type="ECO:0000313" key="3">
    <source>
        <dbReference type="Proteomes" id="UP001153678"/>
    </source>
</evidence>